<dbReference type="Proteomes" id="UP000594263">
    <property type="component" value="Unplaced"/>
</dbReference>
<protein>
    <submittedName>
        <fullName evidence="2">Uncharacterized protein</fullName>
    </submittedName>
</protein>
<sequence length="123" mass="14357">MPRIGSDRIIRSRRIAENTGDLIDLPLRPKCRPPAPSSSDSIEDRKQILPLHKTTDQTLQRHRTQIQKSLENHASRKTYLPKTSKFQFSFRQIIGVMKISSWKNRGFAFSSDERFRHLITDLN</sequence>
<reference evidence="2" key="1">
    <citation type="submission" date="2021-01" db="UniProtKB">
        <authorList>
            <consortium name="EnsemblPlants"/>
        </authorList>
    </citation>
    <scope>IDENTIFICATION</scope>
</reference>
<accession>A0A7N0VMC4</accession>
<dbReference type="AlphaFoldDB" id="A0A7N0VMC4"/>
<evidence type="ECO:0000313" key="2">
    <source>
        <dbReference type="EnsemblPlants" id="Kaladp1319s0006.1.v1.1.CDS.1"/>
    </source>
</evidence>
<dbReference type="EnsemblPlants" id="Kaladp1319s0006.1.v1.1">
    <property type="protein sequence ID" value="Kaladp1319s0006.1.v1.1.CDS.1"/>
    <property type="gene ID" value="Kaladp1319s0006.v1.1"/>
</dbReference>
<dbReference type="Gramene" id="Kaladp1319s0006.1.v1.1">
    <property type="protein sequence ID" value="Kaladp1319s0006.1.v1.1.CDS.1"/>
    <property type="gene ID" value="Kaladp1319s0006.v1.1"/>
</dbReference>
<evidence type="ECO:0000256" key="1">
    <source>
        <dbReference type="SAM" id="MobiDB-lite"/>
    </source>
</evidence>
<proteinExistence type="predicted"/>
<evidence type="ECO:0000313" key="3">
    <source>
        <dbReference type="Proteomes" id="UP000594263"/>
    </source>
</evidence>
<name>A0A7N0VMC4_KALFE</name>
<keyword evidence="3" id="KW-1185">Reference proteome</keyword>
<feature type="region of interest" description="Disordered" evidence="1">
    <location>
        <begin position="25"/>
        <end position="46"/>
    </location>
</feature>
<organism evidence="2 3">
    <name type="scientific">Kalanchoe fedtschenkoi</name>
    <name type="common">Lavender scallops</name>
    <name type="synonym">South American air plant</name>
    <dbReference type="NCBI Taxonomy" id="63787"/>
    <lineage>
        <taxon>Eukaryota</taxon>
        <taxon>Viridiplantae</taxon>
        <taxon>Streptophyta</taxon>
        <taxon>Embryophyta</taxon>
        <taxon>Tracheophyta</taxon>
        <taxon>Spermatophyta</taxon>
        <taxon>Magnoliopsida</taxon>
        <taxon>eudicotyledons</taxon>
        <taxon>Gunneridae</taxon>
        <taxon>Pentapetalae</taxon>
        <taxon>Saxifragales</taxon>
        <taxon>Crassulaceae</taxon>
        <taxon>Kalanchoe</taxon>
    </lineage>
</organism>